<organism evidence="1 2">
    <name type="scientific">Segatella copri DSM 18205</name>
    <dbReference type="NCBI Taxonomy" id="537011"/>
    <lineage>
        <taxon>Bacteria</taxon>
        <taxon>Pseudomonadati</taxon>
        <taxon>Bacteroidota</taxon>
        <taxon>Bacteroidia</taxon>
        <taxon>Bacteroidales</taxon>
        <taxon>Prevotellaceae</taxon>
        <taxon>Segatella</taxon>
    </lineage>
</organism>
<dbReference type="RefSeq" id="WP_006849565.1">
    <property type="nucleotide sequence ID" value="NZ_GG703876.1"/>
</dbReference>
<comment type="caution">
    <text evidence="1">The sequence shown here is derived from an EMBL/GenBank/DDBJ whole genome shotgun (WGS) entry which is preliminary data.</text>
</comment>
<dbReference type="HOGENOM" id="CLU_2992858_0_0_10"/>
<evidence type="ECO:0000313" key="1">
    <source>
        <dbReference type="EMBL" id="EFB33641.1"/>
    </source>
</evidence>
<evidence type="ECO:0000313" key="2">
    <source>
        <dbReference type="Proteomes" id="UP000004477"/>
    </source>
</evidence>
<keyword evidence="2" id="KW-1185">Reference proteome</keyword>
<protein>
    <submittedName>
        <fullName evidence="1">Uncharacterized protein</fullName>
    </submittedName>
</protein>
<dbReference type="EMBL" id="ACBX02000071">
    <property type="protein sequence ID" value="EFB33641.1"/>
    <property type="molecule type" value="Genomic_DNA"/>
</dbReference>
<dbReference type="PaxDb" id="537011-PREVCOP_06910"/>
<accession>D1PI30</accession>
<name>D1PI30_9BACT</name>
<sequence>MEQYRLLAECLLPARMLDWFDLKTVRVEKKGDTQVIHLYLDENEQKPDDGEDLYGSG</sequence>
<gene>
    <name evidence="1" type="ORF">PREVCOP_06910</name>
</gene>
<dbReference type="Proteomes" id="UP000004477">
    <property type="component" value="Unassembled WGS sequence"/>
</dbReference>
<reference evidence="1" key="1">
    <citation type="submission" date="2009-11" db="EMBL/GenBank/DDBJ databases">
        <authorList>
            <person name="Weinstock G."/>
            <person name="Sodergren E."/>
            <person name="Clifton S."/>
            <person name="Fulton L."/>
            <person name="Fulton B."/>
            <person name="Courtney L."/>
            <person name="Fronick C."/>
            <person name="Harrison M."/>
            <person name="Strong C."/>
            <person name="Farmer C."/>
            <person name="Delahaunty K."/>
            <person name="Markovic C."/>
            <person name="Hall O."/>
            <person name="Minx P."/>
            <person name="Tomlinson C."/>
            <person name="Mitreva M."/>
            <person name="Nelson J."/>
            <person name="Hou S."/>
            <person name="Wollam A."/>
            <person name="Pepin K.H."/>
            <person name="Johnson M."/>
            <person name="Bhonagiri V."/>
            <person name="Nash W.E."/>
            <person name="Warren W."/>
            <person name="Chinwalla A."/>
            <person name="Mardis E.R."/>
            <person name="Wilson R.K."/>
        </authorList>
    </citation>
    <scope>NUCLEOTIDE SEQUENCE [LARGE SCALE GENOMIC DNA]</scope>
    <source>
        <strain evidence="1">DSM 18205</strain>
    </source>
</reference>
<dbReference type="AlphaFoldDB" id="D1PI30"/>
<proteinExistence type="predicted"/>
<dbReference type="OrthoDB" id="1119824at2"/>